<dbReference type="AlphaFoldDB" id="A0A8J6F6L8"/>
<reference evidence="2" key="1">
    <citation type="thesis" date="2020" institute="ProQuest LLC" country="789 East Eisenhower Parkway, Ann Arbor, MI, USA">
        <title>Comparative Genomics and Chromosome Evolution.</title>
        <authorList>
            <person name="Mudd A.B."/>
        </authorList>
    </citation>
    <scope>NUCLEOTIDE SEQUENCE</scope>
    <source>
        <strain evidence="2">HN-11 Male</strain>
        <tissue evidence="2">Kidney and liver</tissue>
    </source>
</reference>
<gene>
    <name evidence="2" type="ORF">GDO78_011291</name>
</gene>
<feature type="transmembrane region" description="Helical" evidence="1">
    <location>
        <begin position="61"/>
        <end position="79"/>
    </location>
</feature>
<sequence>MERCEICASYRITMDENHINVIISAAAPKLPLGTPTELAGGSLSPFMCILKRQSRVMHPRAAANLHAAFYGCLLGVLVAPPPRRPALPFRLYDHLQPVYMIFASSP</sequence>
<organism evidence="2 3">
    <name type="scientific">Eleutherodactylus coqui</name>
    <name type="common">Puerto Rican coqui</name>
    <dbReference type="NCBI Taxonomy" id="57060"/>
    <lineage>
        <taxon>Eukaryota</taxon>
        <taxon>Metazoa</taxon>
        <taxon>Chordata</taxon>
        <taxon>Craniata</taxon>
        <taxon>Vertebrata</taxon>
        <taxon>Euteleostomi</taxon>
        <taxon>Amphibia</taxon>
        <taxon>Batrachia</taxon>
        <taxon>Anura</taxon>
        <taxon>Neobatrachia</taxon>
        <taxon>Hyloidea</taxon>
        <taxon>Eleutherodactylidae</taxon>
        <taxon>Eleutherodactylinae</taxon>
        <taxon>Eleutherodactylus</taxon>
        <taxon>Eleutherodactylus</taxon>
    </lineage>
</organism>
<keyword evidence="3" id="KW-1185">Reference proteome</keyword>
<comment type="caution">
    <text evidence="2">The sequence shown here is derived from an EMBL/GenBank/DDBJ whole genome shotgun (WGS) entry which is preliminary data.</text>
</comment>
<evidence type="ECO:0000313" key="2">
    <source>
        <dbReference type="EMBL" id="KAG9482537.1"/>
    </source>
</evidence>
<keyword evidence="1" id="KW-0812">Transmembrane</keyword>
<name>A0A8J6F6L8_ELECQ</name>
<proteinExistence type="predicted"/>
<evidence type="ECO:0000256" key="1">
    <source>
        <dbReference type="SAM" id="Phobius"/>
    </source>
</evidence>
<dbReference type="Proteomes" id="UP000770717">
    <property type="component" value="Unassembled WGS sequence"/>
</dbReference>
<keyword evidence="1" id="KW-1133">Transmembrane helix</keyword>
<keyword evidence="1" id="KW-0472">Membrane</keyword>
<accession>A0A8J6F6L8</accession>
<dbReference type="EMBL" id="WNTK01000006">
    <property type="protein sequence ID" value="KAG9482537.1"/>
    <property type="molecule type" value="Genomic_DNA"/>
</dbReference>
<protein>
    <submittedName>
        <fullName evidence="2">Uncharacterized protein</fullName>
    </submittedName>
</protein>
<evidence type="ECO:0000313" key="3">
    <source>
        <dbReference type="Proteomes" id="UP000770717"/>
    </source>
</evidence>